<dbReference type="OrthoDB" id="8878063at2759"/>
<proteinExistence type="predicted"/>
<dbReference type="EMBL" id="CAACVG010008204">
    <property type="protein sequence ID" value="VEN48953.1"/>
    <property type="molecule type" value="Genomic_DNA"/>
</dbReference>
<feature type="non-terminal residue" evidence="1">
    <location>
        <position position="1"/>
    </location>
</feature>
<organism evidence="1 2">
    <name type="scientific">Callosobruchus maculatus</name>
    <name type="common">Southern cowpea weevil</name>
    <name type="synonym">Pulse bruchid</name>
    <dbReference type="NCBI Taxonomy" id="64391"/>
    <lineage>
        <taxon>Eukaryota</taxon>
        <taxon>Metazoa</taxon>
        <taxon>Ecdysozoa</taxon>
        <taxon>Arthropoda</taxon>
        <taxon>Hexapoda</taxon>
        <taxon>Insecta</taxon>
        <taxon>Pterygota</taxon>
        <taxon>Neoptera</taxon>
        <taxon>Endopterygota</taxon>
        <taxon>Coleoptera</taxon>
        <taxon>Polyphaga</taxon>
        <taxon>Cucujiformia</taxon>
        <taxon>Chrysomeloidea</taxon>
        <taxon>Chrysomelidae</taxon>
        <taxon>Bruchinae</taxon>
        <taxon>Bruchini</taxon>
        <taxon>Callosobruchus</taxon>
    </lineage>
</organism>
<protein>
    <submittedName>
        <fullName evidence="1">Uncharacterized protein</fullName>
    </submittedName>
</protein>
<evidence type="ECO:0000313" key="2">
    <source>
        <dbReference type="Proteomes" id="UP000410492"/>
    </source>
</evidence>
<sequence>CKWIHFRFYDRVSSSCVGYRVHLNLDLSVRPNVNKASATKNSKSQVALSYQLFCDQDPPTYGTTDTDHGPVYSGSFVIRVLRVLSSDSTNPRRENRGCYKCVK</sequence>
<reference evidence="1 2" key="1">
    <citation type="submission" date="2019-01" db="EMBL/GenBank/DDBJ databases">
        <authorList>
            <person name="Sayadi A."/>
        </authorList>
    </citation>
    <scope>NUCLEOTIDE SEQUENCE [LARGE SCALE GENOMIC DNA]</scope>
</reference>
<evidence type="ECO:0000313" key="1">
    <source>
        <dbReference type="EMBL" id="VEN48953.1"/>
    </source>
</evidence>
<accession>A0A653CM03</accession>
<keyword evidence="2" id="KW-1185">Reference proteome</keyword>
<gene>
    <name evidence="1" type="ORF">CALMAC_LOCUS10225</name>
</gene>
<dbReference type="Proteomes" id="UP000410492">
    <property type="component" value="Unassembled WGS sequence"/>
</dbReference>
<dbReference type="AlphaFoldDB" id="A0A653CM03"/>
<name>A0A653CM03_CALMS</name>